<dbReference type="Gene3D" id="3.60.10.10">
    <property type="entry name" value="Endonuclease/exonuclease/phosphatase"/>
    <property type="match status" value="1"/>
</dbReference>
<keyword evidence="2" id="KW-1185">Reference proteome</keyword>
<dbReference type="Proteomes" id="UP000184330">
    <property type="component" value="Unassembled WGS sequence"/>
</dbReference>
<sequence length="171" mass="19145">MVSHYVQTDKLFYIPFQSRTDGSALVVDIPISWPDGESEQPKRILRLCTTHLDRPREDGQEESRPRQLAQVSALLKGTHIPSSEINAGLVGGAMDLDAASHTAVDVELCDVSEATADPSTPFLETLERLKELKRNTWGYQVPKECSARRLSKFFCTGMAGMVPWLELQDWI</sequence>
<name>A0A1L7XM28_9HELO</name>
<protein>
    <submittedName>
        <fullName evidence="1">Uncharacterized protein</fullName>
    </submittedName>
</protein>
<dbReference type="OrthoDB" id="3551944at2759"/>
<evidence type="ECO:0000313" key="1">
    <source>
        <dbReference type="EMBL" id="CZR66092.1"/>
    </source>
</evidence>
<reference evidence="1 2" key="1">
    <citation type="submission" date="2016-03" db="EMBL/GenBank/DDBJ databases">
        <authorList>
            <person name="Ploux O."/>
        </authorList>
    </citation>
    <scope>NUCLEOTIDE SEQUENCE [LARGE SCALE GENOMIC DNA]</scope>
    <source>
        <strain evidence="1 2">UAMH 11012</strain>
    </source>
</reference>
<proteinExistence type="predicted"/>
<dbReference type="EMBL" id="FJOG01000034">
    <property type="protein sequence ID" value="CZR66092.1"/>
    <property type="molecule type" value="Genomic_DNA"/>
</dbReference>
<organism evidence="1 2">
    <name type="scientific">Phialocephala subalpina</name>
    <dbReference type="NCBI Taxonomy" id="576137"/>
    <lineage>
        <taxon>Eukaryota</taxon>
        <taxon>Fungi</taxon>
        <taxon>Dikarya</taxon>
        <taxon>Ascomycota</taxon>
        <taxon>Pezizomycotina</taxon>
        <taxon>Leotiomycetes</taxon>
        <taxon>Helotiales</taxon>
        <taxon>Mollisiaceae</taxon>
        <taxon>Phialocephala</taxon>
        <taxon>Phialocephala fortinii species complex</taxon>
    </lineage>
</organism>
<accession>A0A1L7XM28</accession>
<gene>
    <name evidence="1" type="ORF">PAC_15993</name>
</gene>
<dbReference type="AlphaFoldDB" id="A0A1L7XM28"/>
<dbReference type="InterPro" id="IPR036691">
    <property type="entry name" value="Endo/exonu/phosph_ase_sf"/>
</dbReference>
<evidence type="ECO:0000313" key="2">
    <source>
        <dbReference type="Proteomes" id="UP000184330"/>
    </source>
</evidence>